<keyword evidence="2" id="KW-0547">Nucleotide-binding</keyword>
<keyword evidence="1" id="KW-0479">Metal-binding</keyword>
<dbReference type="STRING" id="670386.D3B1B0"/>
<protein>
    <submittedName>
        <fullName evidence="10">RING zinc finger-containing protein</fullName>
    </submittedName>
</protein>
<dbReference type="GO" id="GO:0005524">
    <property type="term" value="F:ATP binding"/>
    <property type="evidence" value="ECO:0007669"/>
    <property type="project" value="UniProtKB-KW"/>
</dbReference>
<dbReference type="InterPro" id="IPR018957">
    <property type="entry name" value="Znf_C3HC4_RING-type"/>
</dbReference>
<dbReference type="SUPFAM" id="SSF57850">
    <property type="entry name" value="RING/U-box"/>
    <property type="match status" value="1"/>
</dbReference>
<keyword evidence="7" id="KW-0175">Coiled coil</keyword>
<feature type="coiled-coil region" evidence="7">
    <location>
        <begin position="90"/>
        <end position="198"/>
    </location>
</feature>
<dbReference type="RefSeq" id="XP_020437194.1">
    <property type="nucleotide sequence ID" value="XM_020573077.1"/>
</dbReference>
<feature type="coiled-coil region" evidence="7">
    <location>
        <begin position="311"/>
        <end position="345"/>
    </location>
</feature>
<dbReference type="InterPro" id="IPR050117">
    <property type="entry name" value="MAPK"/>
</dbReference>
<dbReference type="PROSITE" id="PS50011">
    <property type="entry name" value="PROTEIN_KINASE_DOM"/>
    <property type="match status" value="1"/>
</dbReference>
<sequence length="759" mass="87268">MDEDSLFNEDGYDFLECSICLSTMDDIVSLFSISHKEGDKPCSHSFCRACFQPYFRNKVVKKEVLDCPVCRETFDGYICNKIAKKIFETSKKYSSTTKMLEREIASLKQEHLIYREGVERNNADRGELEEKMNKLDEQINLLEAEKQKISEESRDINDQFRAYKDQQYRETRQQQESIQKYMQQLKELEANNSRMSESLANQVSCTKAAEEKNMKLSQQTRELSHNMHGLESSLQTAKAERDHAMLATKDLEQRARQKDREIEQLSSRLREANHHAEEARQQYHSDIEMYSKSRDKICELEGALTCVKVEQSKKEVEAEQLRQKNRQLERELEDLKSRINNSKTDSYLDMIKGMSTVTSFFSKPVLNDFIIPYKDITTYEKRGSSKNSTIIRAKYKQETCVLKLINYSKPSALASYYSSYSSPGHSQDNLQGFRESMILSKLRHQNIVRVDSITKDDFGRYYSVMAPFVPFDLEYVLADHRSKKTSIPASDIKFIAYQLASAVAYLHSQDLVHRDLKPTSLLVFDDYQMRLCSFQLCCSILTSSSSPTGLTIPSGYTNYSAPEIIMSSGITQKRLDWKAIDIWSMGCIIAELVFGKELFTLSNNSSNNNNNNNNNSSIVSSSNNIIKNSSGNIITSLSDSRMHLLKQMINYKECAPEDPKYFVSQNIGLYFHPTLSIFNDRLVQNNNNKSNCTPDIIDLLTRMLKFDPNSRISANNVLNHPFFSKEPFYNPVTDHSDIASSLTDRNIKDFVKEKCSGII</sequence>
<dbReference type="Gene3D" id="3.30.40.10">
    <property type="entry name" value="Zinc/RING finger domain, C3HC4 (zinc finger)"/>
    <property type="match status" value="1"/>
</dbReference>
<dbReference type="InterPro" id="IPR013083">
    <property type="entry name" value="Znf_RING/FYVE/PHD"/>
</dbReference>
<proteinExistence type="predicted"/>
<evidence type="ECO:0000256" key="4">
    <source>
        <dbReference type="ARBA" id="ARBA00022833"/>
    </source>
</evidence>
<keyword evidence="11" id="KW-1185">Reference proteome</keyword>
<dbReference type="InParanoid" id="D3B1B0"/>
<feature type="domain" description="Protein kinase" evidence="8">
    <location>
        <begin position="376"/>
        <end position="723"/>
    </location>
</feature>
<dbReference type="Proteomes" id="UP000001396">
    <property type="component" value="Unassembled WGS sequence"/>
</dbReference>
<evidence type="ECO:0000256" key="2">
    <source>
        <dbReference type="ARBA" id="ARBA00022741"/>
    </source>
</evidence>
<dbReference type="InterPro" id="IPR001841">
    <property type="entry name" value="Znf_RING"/>
</dbReference>
<keyword evidence="5" id="KW-0067">ATP-binding</keyword>
<dbReference type="GO" id="GO:0004672">
    <property type="term" value="F:protein kinase activity"/>
    <property type="evidence" value="ECO:0007669"/>
    <property type="project" value="InterPro"/>
</dbReference>
<evidence type="ECO:0000313" key="10">
    <source>
        <dbReference type="EMBL" id="EFA85084.1"/>
    </source>
</evidence>
<evidence type="ECO:0000256" key="5">
    <source>
        <dbReference type="ARBA" id="ARBA00022840"/>
    </source>
</evidence>
<feature type="domain" description="RING-type" evidence="9">
    <location>
        <begin position="17"/>
        <end position="71"/>
    </location>
</feature>
<evidence type="ECO:0000259" key="9">
    <source>
        <dbReference type="PROSITE" id="PS50089"/>
    </source>
</evidence>
<keyword evidence="4" id="KW-0862">Zinc</keyword>
<dbReference type="Pfam" id="PF00069">
    <property type="entry name" value="Pkinase"/>
    <property type="match status" value="1"/>
</dbReference>
<comment type="caution">
    <text evidence="10">The sequence shown here is derived from an EMBL/GenBank/DDBJ whole genome shotgun (WGS) entry which is preliminary data.</text>
</comment>
<reference evidence="10 11" key="1">
    <citation type="journal article" date="2011" name="Genome Res.">
        <title>Phylogeny-wide analysis of social amoeba genomes highlights ancient origins for complex intercellular communication.</title>
        <authorList>
            <person name="Heidel A.J."/>
            <person name="Lawal H.M."/>
            <person name="Felder M."/>
            <person name="Schilde C."/>
            <person name="Helps N.R."/>
            <person name="Tunggal B."/>
            <person name="Rivero F."/>
            <person name="John U."/>
            <person name="Schleicher M."/>
            <person name="Eichinger L."/>
            <person name="Platzer M."/>
            <person name="Noegel A.A."/>
            <person name="Schaap P."/>
            <person name="Gloeckner G."/>
        </authorList>
    </citation>
    <scope>NUCLEOTIDE SEQUENCE [LARGE SCALE GENOMIC DNA]</scope>
    <source>
        <strain evidence="11">ATCC 26659 / Pp 5 / PN500</strain>
    </source>
</reference>
<dbReference type="SUPFAM" id="SSF56112">
    <property type="entry name" value="Protein kinase-like (PK-like)"/>
    <property type="match status" value="1"/>
</dbReference>
<keyword evidence="3 6" id="KW-0863">Zinc-finger</keyword>
<dbReference type="InterPro" id="IPR011009">
    <property type="entry name" value="Kinase-like_dom_sf"/>
</dbReference>
<dbReference type="AlphaFoldDB" id="D3B1B0"/>
<evidence type="ECO:0000256" key="7">
    <source>
        <dbReference type="SAM" id="Coils"/>
    </source>
</evidence>
<evidence type="ECO:0000313" key="11">
    <source>
        <dbReference type="Proteomes" id="UP000001396"/>
    </source>
</evidence>
<feature type="coiled-coil region" evidence="7">
    <location>
        <begin position="234"/>
        <end position="282"/>
    </location>
</feature>
<dbReference type="PANTHER" id="PTHR24055">
    <property type="entry name" value="MITOGEN-ACTIVATED PROTEIN KINASE"/>
    <property type="match status" value="1"/>
</dbReference>
<evidence type="ECO:0000256" key="3">
    <source>
        <dbReference type="ARBA" id="ARBA00022771"/>
    </source>
</evidence>
<evidence type="ECO:0000259" key="8">
    <source>
        <dbReference type="PROSITE" id="PS50011"/>
    </source>
</evidence>
<organism evidence="10 11">
    <name type="scientific">Heterostelium pallidum (strain ATCC 26659 / Pp 5 / PN500)</name>
    <name type="common">Cellular slime mold</name>
    <name type="synonym">Polysphondylium pallidum</name>
    <dbReference type="NCBI Taxonomy" id="670386"/>
    <lineage>
        <taxon>Eukaryota</taxon>
        <taxon>Amoebozoa</taxon>
        <taxon>Evosea</taxon>
        <taxon>Eumycetozoa</taxon>
        <taxon>Dictyostelia</taxon>
        <taxon>Acytosteliales</taxon>
        <taxon>Acytosteliaceae</taxon>
        <taxon>Heterostelium</taxon>
    </lineage>
</organism>
<accession>D3B1B0</accession>
<gene>
    <name evidence="10" type="ORF">PPL_02081</name>
</gene>
<dbReference type="Pfam" id="PF00097">
    <property type="entry name" value="zf-C3HC4"/>
    <property type="match status" value="1"/>
</dbReference>
<dbReference type="InterPro" id="IPR000719">
    <property type="entry name" value="Prot_kinase_dom"/>
</dbReference>
<dbReference type="Gene3D" id="3.30.200.20">
    <property type="entry name" value="Phosphorylase Kinase, domain 1"/>
    <property type="match status" value="1"/>
</dbReference>
<evidence type="ECO:0000256" key="6">
    <source>
        <dbReference type="PROSITE-ProRule" id="PRU00175"/>
    </source>
</evidence>
<dbReference type="PROSITE" id="PS50089">
    <property type="entry name" value="ZF_RING_2"/>
    <property type="match status" value="1"/>
</dbReference>
<dbReference type="OMA" id="FEFLECS"/>
<evidence type="ECO:0000256" key="1">
    <source>
        <dbReference type="ARBA" id="ARBA00022723"/>
    </source>
</evidence>
<dbReference type="GeneID" id="31357607"/>
<dbReference type="FunCoup" id="D3B1B0">
    <property type="interactions" value="605"/>
</dbReference>
<dbReference type="GO" id="GO:0008270">
    <property type="term" value="F:zinc ion binding"/>
    <property type="evidence" value="ECO:0007669"/>
    <property type="project" value="UniProtKB-KW"/>
</dbReference>
<dbReference type="Gene3D" id="1.10.510.10">
    <property type="entry name" value="Transferase(Phosphotransferase) domain 1"/>
    <property type="match status" value="1"/>
</dbReference>
<dbReference type="EMBL" id="ADBJ01000008">
    <property type="protein sequence ID" value="EFA85084.1"/>
    <property type="molecule type" value="Genomic_DNA"/>
</dbReference>
<name>D3B1B0_HETP5</name>